<comment type="pathway">
    <text evidence="1">Protein modification; protein ubiquitination.</text>
</comment>
<dbReference type="InterPro" id="IPR022441">
    <property type="entry name" value="Para_beta_helix_rpt-2"/>
</dbReference>
<dbReference type="SMART" id="SM00710">
    <property type="entry name" value="PbH1"/>
    <property type="match status" value="8"/>
</dbReference>
<organism evidence="6 7">
    <name type="scientific">Paenibacillus glacialis</name>
    <dbReference type="NCBI Taxonomy" id="494026"/>
    <lineage>
        <taxon>Bacteria</taxon>
        <taxon>Bacillati</taxon>
        <taxon>Bacillota</taxon>
        <taxon>Bacilli</taxon>
        <taxon>Bacillales</taxon>
        <taxon>Paenibacillaceae</taxon>
        <taxon>Paenibacillus</taxon>
    </lineage>
</organism>
<dbReference type="PANTHER" id="PTHR22990:SF15">
    <property type="entry name" value="F-BOX ONLY PROTEIN 10"/>
    <property type="match status" value="1"/>
</dbReference>
<dbReference type="InterPro" id="IPR006633">
    <property type="entry name" value="Carb-bd_sugar_hydrolysis-dom"/>
</dbReference>
<dbReference type="STRING" id="494026.PGLA_17890"/>
<feature type="transmembrane region" description="Helical" evidence="4">
    <location>
        <begin position="7"/>
        <end position="27"/>
    </location>
</feature>
<keyword evidence="4" id="KW-0472">Membrane</keyword>
<dbReference type="Gene3D" id="2.160.20.10">
    <property type="entry name" value="Single-stranded right-handed beta-helix, Pectin lyase-like"/>
    <property type="match status" value="1"/>
</dbReference>
<dbReference type="AlphaFoldDB" id="A0A162MA41"/>
<dbReference type="NCBIfam" id="TIGR03804">
    <property type="entry name" value="para_beta_helix"/>
    <property type="match status" value="2"/>
</dbReference>
<protein>
    <recommendedName>
        <fullName evidence="5">Carbohydrate-binding/sugar hydrolysis domain-containing protein</fullName>
    </recommendedName>
</protein>
<proteinExistence type="predicted"/>
<evidence type="ECO:0000313" key="7">
    <source>
        <dbReference type="Proteomes" id="UP000076967"/>
    </source>
</evidence>
<evidence type="ECO:0000313" key="6">
    <source>
        <dbReference type="EMBL" id="OAB40853.1"/>
    </source>
</evidence>
<feature type="domain" description="Carbohydrate-binding/sugar hydrolysis" evidence="5">
    <location>
        <begin position="51"/>
        <end position="196"/>
    </location>
</feature>
<sequence>MKYYRRYILHIVAFLILFNVAFITPVFSIKTFASSSSKEPMISLQEIIDQSSSGASIVLDSGTYEGPVIINKKLSIRGDGSVTLLNNTQESAIAIHSNGVTLQGINIQHNTDGESTAIEVTADEVTLDNLRIHTRGYGIKLRDANRGIIQNNDIKWFIPKGAGAGNRGNGIDLYNSHDNQIEYNEISYLRDGIYLENSRNTVVNENKLFHLRYGIHCMYVDGSHLTDNEGEYNMTGAMVMGVTNVVVSDNSFRKQSENVHAQGILLYDVHKSSIERNVVEGNRVGIYMEGSSKNQLRDNAVLRNFIGIQLMGAEGNQFQSNAFIANVIEAEAIDSKDNEMKGNYWDSFQGLDLNQDGISDIPYVINPFYQNLISRNSAYQLFFQSPGMTFLSDMFTSGSEHWSADSSPLMKLNTTTPMETAEKDGTVMVTSWMLLFVSIIIIIYMGVLRS</sequence>
<evidence type="ECO:0000259" key="5">
    <source>
        <dbReference type="SMART" id="SM00722"/>
    </source>
</evidence>
<evidence type="ECO:0000256" key="2">
    <source>
        <dbReference type="ARBA" id="ARBA00022737"/>
    </source>
</evidence>
<dbReference type="SMART" id="SM00722">
    <property type="entry name" value="CASH"/>
    <property type="match status" value="2"/>
</dbReference>
<dbReference type="OrthoDB" id="159063at2"/>
<accession>A0A162MA41</accession>
<dbReference type="InterPro" id="IPR051550">
    <property type="entry name" value="SCF-Subunits/Alg-Epimerases"/>
</dbReference>
<dbReference type="Proteomes" id="UP000076967">
    <property type="component" value="Unassembled WGS sequence"/>
</dbReference>
<dbReference type="PANTHER" id="PTHR22990">
    <property type="entry name" value="F-BOX ONLY PROTEIN"/>
    <property type="match status" value="1"/>
</dbReference>
<dbReference type="InterPro" id="IPR012334">
    <property type="entry name" value="Pectin_lyas_fold"/>
</dbReference>
<feature type="transmembrane region" description="Helical" evidence="4">
    <location>
        <begin position="427"/>
        <end position="447"/>
    </location>
</feature>
<evidence type="ECO:0000256" key="4">
    <source>
        <dbReference type="SAM" id="Phobius"/>
    </source>
</evidence>
<keyword evidence="2" id="KW-0677">Repeat</keyword>
<dbReference type="EMBL" id="LVJH01000034">
    <property type="protein sequence ID" value="OAB40853.1"/>
    <property type="molecule type" value="Genomic_DNA"/>
</dbReference>
<dbReference type="SUPFAM" id="SSF51126">
    <property type="entry name" value="Pectin lyase-like"/>
    <property type="match status" value="1"/>
</dbReference>
<dbReference type="InterPro" id="IPR006626">
    <property type="entry name" value="PbH1"/>
</dbReference>
<evidence type="ECO:0000256" key="1">
    <source>
        <dbReference type="ARBA" id="ARBA00004906"/>
    </source>
</evidence>
<dbReference type="InterPro" id="IPR011050">
    <property type="entry name" value="Pectin_lyase_fold/virulence"/>
</dbReference>
<feature type="domain" description="Carbohydrate-binding/sugar hydrolysis" evidence="5">
    <location>
        <begin position="219"/>
        <end position="361"/>
    </location>
</feature>
<keyword evidence="4" id="KW-1133">Transmembrane helix</keyword>
<dbReference type="InterPro" id="IPR007742">
    <property type="entry name" value="NosD_dom"/>
</dbReference>
<name>A0A162MA41_9BACL</name>
<evidence type="ECO:0000256" key="3">
    <source>
        <dbReference type="ARBA" id="ARBA00022786"/>
    </source>
</evidence>
<keyword evidence="7" id="KW-1185">Reference proteome</keyword>
<dbReference type="Pfam" id="PF05048">
    <property type="entry name" value="NosD"/>
    <property type="match status" value="1"/>
</dbReference>
<gene>
    <name evidence="6" type="ORF">PGLA_17890</name>
</gene>
<keyword evidence="3" id="KW-0833">Ubl conjugation pathway</keyword>
<reference evidence="6 7" key="1">
    <citation type="submission" date="2016-03" db="EMBL/GenBank/DDBJ databases">
        <title>Draft genome sequence of Paenibacillus glacialis DSM 22343.</title>
        <authorList>
            <person name="Shin S.-K."/>
            <person name="Yi H."/>
        </authorList>
    </citation>
    <scope>NUCLEOTIDE SEQUENCE [LARGE SCALE GENOMIC DNA]</scope>
    <source>
        <strain evidence="6 7">DSM 22343</strain>
    </source>
</reference>
<comment type="caution">
    <text evidence="6">The sequence shown here is derived from an EMBL/GenBank/DDBJ whole genome shotgun (WGS) entry which is preliminary data.</text>
</comment>
<keyword evidence="4" id="KW-0812">Transmembrane</keyword>